<keyword evidence="1 3" id="KW-0560">Oxidoreductase</keyword>
<evidence type="ECO:0000256" key="1">
    <source>
        <dbReference type="ARBA" id="ARBA00023002"/>
    </source>
</evidence>
<evidence type="ECO:0000259" key="2">
    <source>
        <dbReference type="Pfam" id="PF01266"/>
    </source>
</evidence>
<dbReference type="Gene3D" id="3.30.9.10">
    <property type="entry name" value="D-Amino Acid Oxidase, subunit A, domain 2"/>
    <property type="match status" value="1"/>
</dbReference>
<keyword evidence="4" id="KW-1185">Reference proteome</keyword>
<dbReference type="PANTHER" id="PTHR13847">
    <property type="entry name" value="SARCOSINE DEHYDROGENASE-RELATED"/>
    <property type="match status" value="1"/>
</dbReference>
<proteinExistence type="predicted"/>
<gene>
    <name evidence="3" type="ORF">Salmuc_04516</name>
</gene>
<dbReference type="EMBL" id="APVH01000041">
    <property type="protein sequence ID" value="EPX78169.1"/>
    <property type="molecule type" value="Genomic_DNA"/>
</dbReference>
<reference evidence="4" key="1">
    <citation type="journal article" date="2014" name="Stand. Genomic Sci.">
        <title>Genome sequence of the exopolysaccharide-producing Salipiger mucosus type strain (DSM 16094(T)), a moderately halophilic member of the Roseobacter clade.</title>
        <authorList>
            <person name="Riedel T."/>
            <person name="Spring S."/>
            <person name="Fiebig A."/>
            <person name="Petersen J."/>
            <person name="Kyrpides N.C."/>
            <person name="Goker M."/>
            <person name="Klenk H.P."/>
        </authorList>
    </citation>
    <scope>NUCLEOTIDE SEQUENCE [LARGE SCALE GENOMIC DNA]</scope>
    <source>
        <strain evidence="4">DSM 16094</strain>
    </source>
</reference>
<dbReference type="Gene3D" id="3.50.50.60">
    <property type="entry name" value="FAD/NAD(P)-binding domain"/>
    <property type="match status" value="1"/>
</dbReference>
<dbReference type="HOGENOM" id="CLU_007884_3_3_5"/>
<organism evidence="3 4">
    <name type="scientific">Salipiger mucosus DSM 16094</name>
    <dbReference type="NCBI Taxonomy" id="1123237"/>
    <lineage>
        <taxon>Bacteria</taxon>
        <taxon>Pseudomonadati</taxon>
        <taxon>Pseudomonadota</taxon>
        <taxon>Alphaproteobacteria</taxon>
        <taxon>Rhodobacterales</taxon>
        <taxon>Roseobacteraceae</taxon>
        <taxon>Salipiger</taxon>
    </lineage>
</organism>
<feature type="domain" description="FAD dependent oxidoreductase" evidence="2">
    <location>
        <begin position="28"/>
        <end position="379"/>
    </location>
</feature>
<protein>
    <submittedName>
        <fullName evidence="3">L-pipecolate oxidase</fullName>
        <ecNumber evidence="3">1.5.3.7</ecNumber>
    </submittedName>
</protein>
<dbReference type="STRING" id="1123237.Salmuc_04516"/>
<dbReference type="OrthoDB" id="9806601at2"/>
<dbReference type="AlphaFoldDB" id="S9RW06"/>
<dbReference type="eggNOG" id="COG0665">
    <property type="taxonomic scope" value="Bacteria"/>
</dbReference>
<evidence type="ECO:0000313" key="3">
    <source>
        <dbReference type="EMBL" id="EPX78169.1"/>
    </source>
</evidence>
<dbReference type="PANTHER" id="PTHR13847:SF275">
    <property type="entry name" value="GAMMA-GLUTAMYLPUTRESCINE OXIDOREDUCTASE"/>
    <property type="match status" value="1"/>
</dbReference>
<dbReference type="EC" id="1.5.3.7" evidence="3"/>
<dbReference type="GO" id="GO:0050031">
    <property type="term" value="F:L-pipecolate oxidase activity"/>
    <property type="evidence" value="ECO:0007669"/>
    <property type="project" value="UniProtKB-EC"/>
</dbReference>
<evidence type="ECO:0000313" key="4">
    <source>
        <dbReference type="Proteomes" id="UP000015347"/>
    </source>
</evidence>
<dbReference type="Pfam" id="PF01266">
    <property type="entry name" value="DAO"/>
    <property type="match status" value="1"/>
</dbReference>
<dbReference type="Proteomes" id="UP000015347">
    <property type="component" value="Unassembled WGS sequence"/>
</dbReference>
<dbReference type="RefSeq" id="WP_020042332.1">
    <property type="nucleotide sequence ID" value="NZ_KE557280.1"/>
</dbReference>
<dbReference type="SUPFAM" id="SSF51905">
    <property type="entry name" value="FAD/NAD(P)-binding domain"/>
    <property type="match status" value="1"/>
</dbReference>
<dbReference type="InterPro" id="IPR006076">
    <property type="entry name" value="FAD-dep_OxRdtase"/>
</dbReference>
<name>S9RW06_9RHOB</name>
<sequence>MLREENLWHVTGGAAPDAPALDRDASCDLAIVGGGFTGCAAALRAAEQGASVVLCEAEHVGHGGSGRNVGLVNAGLWLPPETLAETMGAAPAARLTEALGAAPARVFELIQRHGIACEATRSGTLHCAHAPSGMRDLRERHRQMAALGAPVTLLDADETRLRVGSDAVHGGLHDARAGTVQPMAYVRGLAWAAMKNGAQLHEKTPVSGAEYENGMWRLTANGHTIRARGLLVATNGYHRGIAGMYVPYTSGVHFFQLTTAPLSEAQGHHILPGREGCWDTGLIMSSWRRDAAGRLILGGMGRPEGAGRALHMGWARRKLGKLFPELAELPFESHWTGRIAMTRDHVPKVLRIGRQAYAMFGYSGRGIAPGTVMGEALADAILSGDPEALPLAPVESYHETATGLRSAWYETGARVWHGTRT</sequence>
<accession>S9RW06</accession>
<dbReference type="InterPro" id="IPR036188">
    <property type="entry name" value="FAD/NAD-bd_sf"/>
</dbReference>
<comment type="caution">
    <text evidence="3">The sequence shown here is derived from an EMBL/GenBank/DDBJ whole genome shotgun (WGS) entry which is preliminary data.</text>
</comment>
<dbReference type="GO" id="GO:0005737">
    <property type="term" value="C:cytoplasm"/>
    <property type="evidence" value="ECO:0007669"/>
    <property type="project" value="TreeGrafter"/>
</dbReference>